<name>A0A2Z2IYD5_CORST</name>
<dbReference type="AlphaFoldDB" id="A0A2Z2IYD5"/>
<sequence length="446" mass="48612">MSIAVPIIGIIVVWAFVLAPWLLRSQRPMSHTGEAFDDTRVLFEGDSGNVAARRRPRLGKRDVRLREADDEDFEVIDAADISVVDDKDTEAVTIAGAAAKAKAHPHQPGAQLGDKAGAAQSALSEEAQHTPETIEGELVEDDNEATIVGSAETKNEPSNQSELAQNADNRESASKDGAAAEDADDLEEDDLLIEDKTKAEEDSDVEVTEDVQAEEAEVFSAPAVADVAEDAYEIDSTYTSPVDLMYPGAVDNAEQVSQIPRVVEADEEQESELAEDTDLSADEVAFAQRRLGRGGWDPVAEKAASANRYQRRQRTLIGLAVAVVLTVAVGIVFGGWTWTFAAIAGLSSIVYLVALRTQVRQEQALLQRRVYHLRRARLGVRNAENEALAIPRNLRRPGAVVLEIDDDSPDFDHLPVHFDDDEFGGFDGPHATNRQRRDDLASRRVS</sequence>
<evidence type="ECO:0000256" key="2">
    <source>
        <dbReference type="SAM" id="Phobius"/>
    </source>
</evidence>
<proteinExistence type="predicted"/>
<gene>
    <name evidence="3" type="ORF">CBE89_09335</name>
</gene>
<evidence type="ECO:0000313" key="4">
    <source>
        <dbReference type="Proteomes" id="UP000250197"/>
    </source>
</evidence>
<accession>A0A2Z2IYD5</accession>
<dbReference type="EMBL" id="CP021252">
    <property type="protein sequence ID" value="ART21676.1"/>
    <property type="molecule type" value="Genomic_DNA"/>
</dbReference>
<evidence type="ECO:0008006" key="5">
    <source>
        <dbReference type="Google" id="ProtNLM"/>
    </source>
</evidence>
<protein>
    <recommendedName>
        <fullName evidence="5">Transmembrane protein</fullName>
    </recommendedName>
</protein>
<reference evidence="3 4" key="1">
    <citation type="submission" date="2017-05" db="EMBL/GenBank/DDBJ databases">
        <title>Complete genome sequence of Corynebacterium striatum KC-Na-1 isolated from Neophocaena asiaeorientalis in Korea.</title>
        <authorList>
            <person name="Kim J.H."/>
            <person name="Lee K."/>
        </authorList>
    </citation>
    <scope>NUCLEOTIDE SEQUENCE [LARGE SCALE GENOMIC DNA]</scope>
    <source>
        <strain evidence="3 4">KC-Na-01</strain>
    </source>
</reference>
<evidence type="ECO:0000313" key="3">
    <source>
        <dbReference type="EMBL" id="ART21676.1"/>
    </source>
</evidence>
<keyword evidence="2" id="KW-0812">Transmembrane</keyword>
<feature type="transmembrane region" description="Helical" evidence="2">
    <location>
        <begin position="340"/>
        <end position="359"/>
    </location>
</feature>
<dbReference type="RefSeq" id="WP_086891744.1">
    <property type="nucleotide sequence ID" value="NZ_CP021252.1"/>
</dbReference>
<feature type="region of interest" description="Disordered" evidence="1">
    <location>
        <begin position="423"/>
        <end position="446"/>
    </location>
</feature>
<feature type="compositionally biased region" description="Acidic residues" evidence="1">
    <location>
        <begin position="179"/>
        <end position="192"/>
    </location>
</feature>
<keyword evidence="2" id="KW-1133">Transmembrane helix</keyword>
<feature type="compositionally biased region" description="Basic and acidic residues" evidence="1">
    <location>
        <begin position="435"/>
        <end position="446"/>
    </location>
</feature>
<feature type="compositionally biased region" description="Acidic residues" evidence="1">
    <location>
        <begin position="134"/>
        <end position="144"/>
    </location>
</feature>
<organism evidence="3 4">
    <name type="scientific">Corynebacterium striatum</name>
    <dbReference type="NCBI Taxonomy" id="43770"/>
    <lineage>
        <taxon>Bacteria</taxon>
        <taxon>Bacillati</taxon>
        <taxon>Actinomycetota</taxon>
        <taxon>Actinomycetes</taxon>
        <taxon>Mycobacteriales</taxon>
        <taxon>Corynebacteriaceae</taxon>
        <taxon>Corynebacterium</taxon>
    </lineage>
</organism>
<feature type="transmembrane region" description="Helical" evidence="2">
    <location>
        <begin position="316"/>
        <end position="334"/>
    </location>
</feature>
<keyword evidence="2" id="KW-0472">Membrane</keyword>
<dbReference type="KEGG" id="cstr:CBE89_09335"/>
<dbReference type="NCBIfam" id="NF045516">
    <property type="entry name" value="GlpR"/>
    <property type="match status" value="1"/>
</dbReference>
<feature type="region of interest" description="Disordered" evidence="1">
    <location>
        <begin position="98"/>
        <end position="217"/>
    </location>
</feature>
<feature type="compositionally biased region" description="Low complexity" evidence="1">
    <location>
        <begin position="98"/>
        <end position="110"/>
    </location>
</feature>
<dbReference type="InterPro" id="IPR053779">
    <property type="entry name" value="GlpR"/>
</dbReference>
<dbReference type="Proteomes" id="UP000250197">
    <property type="component" value="Chromosome"/>
</dbReference>
<feature type="transmembrane region" description="Helical" evidence="2">
    <location>
        <begin position="6"/>
        <end position="23"/>
    </location>
</feature>
<feature type="compositionally biased region" description="Acidic residues" evidence="1">
    <location>
        <begin position="201"/>
        <end position="217"/>
    </location>
</feature>
<feature type="compositionally biased region" description="Polar residues" evidence="1">
    <location>
        <begin position="156"/>
        <end position="167"/>
    </location>
</feature>
<evidence type="ECO:0000256" key="1">
    <source>
        <dbReference type="SAM" id="MobiDB-lite"/>
    </source>
</evidence>